<proteinExistence type="predicted"/>
<comment type="caution">
    <text evidence="1">The sequence shown here is derived from an EMBL/GenBank/DDBJ whole genome shotgun (WGS) entry which is preliminary data.</text>
</comment>
<dbReference type="Proteomes" id="UP001600894">
    <property type="component" value="Unassembled WGS sequence"/>
</dbReference>
<protein>
    <submittedName>
        <fullName evidence="1">Uncharacterized protein</fullName>
    </submittedName>
</protein>
<dbReference type="EMBL" id="BAABXL010000001">
    <property type="protein sequence ID" value="GAA6269619.1"/>
    <property type="molecule type" value="Genomic_DNA"/>
</dbReference>
<organism evidence="1 2">
    <name type="scientific">Enterocloster alcoholdehydrogenati</name>
    <dbReference type="NCBI Taxonomy" id="2547410"/>
    <lineage>
        <taxon>Bacteria</taxon>
        <taxon>Bacillati</taxon>
        <taxon>Bacillota</taxon>
        <taxon>Clostridia</taxon>
        <taxon>Lachnospirales</taxon>
        <taxon>Lachnospiraceae</taxon>
        <taxon>Enterocloster</taxon>
    </lineage>
</organism>
<accession>A0ABQ0B002</accession>
<evidence type="ECO:0000313" key="1">
    <source>
        <dbReference type="EMBL" id="GAA6269619.1"/>
    </source>
</evidence>
<gene>
    <name evidence="1" type="ORF">F130042H8_26790</name>
</gene>
<reference evidence="1 2" key="1">
    <citation type="submission" date="2024-04" db="EMBL/GenBank/DDBJ databases">
        <title>Defined microbial consortia suppress multidrug-resistant proinflammatory Enterobacteriaceae via ecological control.</title>
        <authorList>
            <person name="Furuichi M."/>
            <person name="Kawaguchi T."/>
            <person name="Pust M."/>
            <person name="Yasuma K."/>
            <person name="Plichta D."/>
            <person name="Hasegawa N."/>
            <person name="Ohya T."/>
            <person name="Bhattarai S."/>
            <person name="Sasajima S."/>
            <person name="Aoto Y."/>
            <person name="Tuganbaev T."/>
            <person name="Yaginuma M."/>
            <person name="Ueda M."/>
            <person name="Okahashi N."/>
            <person name="Amafuji K."/>
            <person name="Kiridooshi Y."/>
            <person name="Sugita K."/>
            <person name="Strazar M."/>
            <person name="Skelly A."/>
            <person name="Suda W."/>
            <person name="Hattori M."/>
            <person name="Nakamoto N."/>
            <person name="Caballero S."/>
            <person name="Norman J."/>
            <person name="Olle B."/>
            <person name="Tanoue T."/>
            <person name="Arita M."/>
            <person name="Bucci V."/>
            <person name="Atarashi K."/>
            <person name="Xavier R."/>
            <person name="Honda K."/>
        </authorList>
    </citation>
    <scope>NUCLEOTIDE SEQUENCE [LARGE SCALE GENOMIC DNA]</scope>
    <source>
        <strain evidence="2">f13</strain>
    </source>
</reference>
<name>A0ABQ0B002_9FIRM</name>
<evidence type="ECO:0000313" key="2">
    <source>
        <dbReference type="Proteomes" id="UP001600894"/>
    </source>
</evidence>
<sequence>MKNIDRIKSMSEEEQTELFHEIPFDCAERCPDFGDGCLGTCTHDAGRDFIRDWLNEEN</sequence>
<keyword evidence="2" id="KW-1185">Reference proteome</keyword>
<dbReference type="RefSeq" id="WP_390470389.1">
    <property type="nucleotide sequence ID" value="NZ_BAABXL010000001.1"/>
</dbReference>